<dbReference type="Gene3D" id="3.70.10.10">
    <property type="match status" value="1"/>
</dbReference>
<gene>
    <name evidence="2" type="ORF">Syn7803US120_124</name>
</gene>
<evidence type="ECO:0000313" key="2">
    <source>
        <dbReference type="EMBL" id="AIX26845.1"/>
    </source>
</evidence>
<dbReference type="KEGG" id="vg:24404971"/>
<keyword evidence="1" id="KW-1195">Viral transcription</keyword>
<keyword evidence="1" id="KW-1194">Viral DNA replication</keyword>
<dbReference type="GO" id="GO:0030337">
    <property type="term" value="F:DNA polymerase processivity factor activity"/>
    <property type="evidence" value="ECO:0007669"/>
    <property type="project" value="UniProtKB-UniRule"/>
</dbReference>
<evidence type="ECO:0000313" key="3">
    <source>
        <dbReference type="Proteomes" id="UP000033009"/>
    </source>
</evidence>
<keyword evidence="1" id="KW-0235">DNA replication</keyword>
<comment type="function">
    <text evidence="1">Sliding clamp that encircles the genomic DNA and links the DNA polymerase to the template to control the processivity of DNA synthesis. Responsible for tethering the catalytic subunit of DNA polymerase to DNA during high-speed replication. Interaction with the sliding-clamp-loader opens the sliding clamp so that it can be loaded around the DNA template. During transcription, encircles the DNA and tethers host RNA polymerase (RNAP) to it.</text>
</comment>
<keyword evidence="3" id="KW-1185">Reference proteome</keyword>
<dbReference type="HAMAP" id="MF_04161">
    <property type="entry name" value="Sliding_clamp_T4"/>
    <property type="match status" value="1"/>
</dbReference>
<sequence>MSKVILSRKTLDVLKNFSTINSSIVFRKGSTVRTISNAENILAKFTGEEVFPVDFAIYDLSQFLSGISLFSDPQLEFDNENFVSIRGGRQSARYFFSDPEITLKSAPEKNVKFPGSDLQFNLTGEDLIALQKASAVYSLPDLTFQSIEGHDEIKLILRDKENDTSNTYDITVAGSTTGTYTLDLKIENIRLLPGDYTVKVSQHLISEWTNVNTDLTYYIALEPQ</sequence>
<dbReference type="EMBL" id="KJ019082">
    <property type="protein sequence ID" value="AIX26845.1"/>
    <property type="molecule type" value="Genomic_DNA"/>
</dbReference>
<evidence type="ECO:0000256" key="1">
    <source>
        <dbReference type="HAMAP-Rule" id="MF_04161"/>
    </source>
</evidence>
<organism evidence="2 3">
    <name type="scientific">Synechococcus phage ACG-2014i</name>
    <dbReference type="NCBI Taxonomy" id="1493513"/>
    <lineage>
        <taxon>Viruses</taxon>
        <taxon>Duplodnaviria</taxon>
        <taxon>Heunggongvirae</taxon>
        <taxon>Uroviricota</taxon>
        <taxon>Caudoviricetes</taxon>
        <taxon>Pantevenvirales</taxon>
        <taxon>Kyanoviridae</taxon>
        <taxon>Chalconvirus</taxon>
        <taxon>Chalconvirus acg2014i</taxon>
    </lineage>
</organism>
<reference evidence="2 3" key="1">
    <citation type="submission" date="2013-12" db="EMBL/GenBank/DDBJ databases">
        <title>Ecological redundancy of diverse viral populations within a natural community.</title>
        <authorList>
            <person name="Gregory A.C."/>
            <person name="LaButti K."/>
            <person name="Copeland A."/>
            <person name="Woyke T."/>
            <person name="Sullivan M.B."/>
        </authorList>
    </citation>
    <scope>NUCLEOTIDE SEQUENCE [LARGE SCALE GENOMIC DNA]</scope>
    <source>
        <strain evidence="2">Syn7803US120</strain>
    </source>
</reference>
<dbReference type="GO" id="GO:0019083">
    <property type="term" value="P:viral transcription"/>
    <property type="evidence" value="ECO:0007669"/>
    <property type="project" value="UniProtKB-UniRule"/>
</dbReference>
<name>A0A0E3FHB3_9CAUD</name>
<comment type="subunit">
    <text evidence="1">Homotrimer. Interacts with the viral DNA polymerase; this interaction constitutes the polymerase holoenzyme. Interacts with the sliding-clamp-loader; this interaction allows the sliding-clamp-loader to open the sliding clamp. Interacts with the viral DNA ligase. Part of the replicase complex that includes the DNA polymerase, the polymerase clamp, the clamp loader complex, the single-stranded DNA binding protein, the primase, the helicase and the helicase assembly factor. Interacts with the viral RNA polymerase (RNAP). Part of the transcription activation complex containing host RNAP, the viral RNA polymerase sigma-like factor, the late transcription coactivator, and the sliding clamp.</text>
</comment>
<protein>
    <recommendedName>
        <fullName evidence="1">Sliding clamp</fullName>
    </recommendedName>
    <alternativeName>
        <fullName evidence="1">DNA polymerase accessory protein Gp45</fullName>
    </alternativeName>
    <alternativeName>
        <fullName evidence="1">DNA polymerase clamp</fullName>
    </alternativeName>
</protein>
<dbReference type="InterPro" id="IPR046389">
    <property type="entry name" value="Sliding_clamp_T4"/>
</dbReference>
<dbReference type="InterPro" id="IPR046938">
    <property type="entry name" value="DNA_clamp_sf"/>
</dbReference>
<proteinExistence type="inferred from homology"/>
<dbReference type="GeneID" id="24404971"/>
<accession>A0A0E3FHB3</accession>
<dbReference type="GO" id="GO:0006260">
    <property type="term" value="P:DNA replication"/>
    <property type="evidence" value="ECO:0007669"/>
    <property type="project" value="UniProtKB-KW"/>
</dbReference>
<dbReference type="SUPFAM" id="SSF55979">
    <property type="entry name" value="DNA clamp"/>
    <property type="match status" value="2"/>
</dbReference>
<dbReference type="Proteomes" id="UP000033009">
    <property type="component" value="Segment"/>
</dbReference>
<dbReference type="GO" id="GO:0039693">
    <property type="term" value="P:viral DNA genome replication"/>
    <property type="evidence" value="ECO:0007669"/>
    <property type="project" value="UniProtKB-UniRule"/>
</dbReference>
<comment type="similarity">
    <text evidence="1">Belongs to the Tevenvirinae sliding clamp family.</text>
</comment>
<dbReference type="RefSeq" id="YP_009140913.1">
    <property type="nucleotide sequence ID" value="NC_027132.1"/>
</dbReference>